<dbReference type="OrthoDB" id="9799367at2"/>
<dbReference type="PANTHER" id="PTHR46825">
    <property type="entry name" value="D-ALANYL-D-ALANINE-CARBOXYPEPTIDASE/ENDOPEPTIDASE AMPH"/>
    <property type="match status" value="1"/>
</dbReference>
<name>A0A545UFS7_9GAMM</name>
<dbReference type="InterPro" id="IPR001466">
    <property type="entry name" value="Beta-lactam-related"/>
</dbReference>
<comment type="caution">
    <text evidence="2">The sequence shown here is derived from an EMBL/GenBank/DDBJ whole genome shotgun (WGS) entry which is preliminary data.</text>
</comment>
<dbReference type="PANTHER" id="PTHR46825:SF9">
    <property type="entry name" value="BETA-LACTAMASE-RELATED DOMAIN-CONTAINING PROTEIN"/>
    <property type="match status" value="1"/>
</dbReference>
<feature type="domain" description="Beta-lactamase-related" evidence="1">
    <location>
        <begin position="44"/>
        <end position="359"/>
    </location>
</feature>
<keyword evidence="3" id="KW-1185">Reference proteome</keyword>
<proteinExistence type="predicted"/>
<gene>
    <name evidence="2" type="ORF">FLL46_07325</name>
</gene>
<dbReference type="EMBL" id="VIKS01000004">
    <property type="protein sequence ID" value="TQV88328.1"/>
    <property type="molecule type" value="Genomic_DNA"/>
</dbReference>
<accession>A0A545UFS7</accession>
<dbReference type="Pfam" id="PF00144">
    <property type="entry name" value="Beta-lactamase"/>
    <property type="match status" value="1"/>
</dbReference>
<dbReference type="InterPro" id="IPR012338">
    <property type="entry name" value="Beta-lactam/transpept-like"/>
</dbReference>
<reference evidence="2 3" key="1">
    <citation type="submission" date="2019-07" db="EMBL/GenBank/DDBJ databases">
        <title>Draft genome for Aliikangiella sp. M105.</title>
        <authorList>
            <person name="Wang G."/>
        </authorList>
    </citation>
    <scope>NUCLEOTIDE SEQUENCE [LARGE SCALE GENOMIC DNA]</scope>
    <source>
        <strain evidence="2 3">M105</strain>
    </source>
</reference>
<sequence>MKKLLTNIIALTIFLVLPVYSKTDFSFLDQFVKENKKVIELPSGTAVAIINDDKIVYEGYFGYADIEARQKVDEKTSFYIASMTKPFFALATLLKEHQGDISENTSLRALFPKMSFNGIQPETVTVKHLLSHTSGIDNHPLVLATAYTGIHDNSIRNLLVRKSYPHENVKLNQFEYTNVGYNILSVWFENKFGQSWQKSLHDLVLTPLKTKQTSTFMSDAKKHNWKLAKGYSVKSEEKSKAVYLSKQDNTMHAAGGMISNARDLSRFIIAQINQGIVDGKQVFPSKVIEKSHEVQTKFTRFGEEQGYAWGWFTRKLNEKQLYVHRGGFSGFSTYMSFIPEEKLGLIVLSNQDKWGGDLAFAIEDAAYGKLLGKKDSEIKKELAEQLTKTAQRAKKFKEKNALRKKAEAIIKSELTLDKAAYAGIYSHSLLGDINIQLNTDKQLAIHWGNMYSIASFGEKPESARIEFVPNSMETLEFQIKGSNVESLRYKEYLFRKYP</sequence>
<dbReference type="Proteomes" id="UP000315439">
    <property type="component" value="Unassembled WGS sequence"/>
</dbReference>
<protein>
    <submittedName>
        <fullName evidence="2">Beta-lactamase family protein</fullName>
    </submittedName>
</protein>
<dbReference type="SUPFAM" id="SSF56601">
    <property type="entry name" value="beta-lactamase/transpeptidase-like"/>
    <property type="match status" value="1"/>
</dbReference>
<dbReference type="InterPro" id="IPR050491">
    <property type="entry name" value="AmpC-like"/>
</dbReference>
<evidence type="ECO:0000313" key="3">
    <source>
        <dbReference type="Proteomes" id="UP000315439"/>
    </source>
</evidence>
<evidence type="ECO:0000313" key="2">
    <source>
        <dbReference type="EMBL" id="TQV88328.1"/>
    </source>
</evidence>
<evidence type="ECO:0000259" key="1">
    <source>
        <dbReference type="Pfam" id="PF00144"/>
    </source>
</evidence>
<organism evidence="2 3">
    <name type="scientific">Aliikangiella coralliicola</name>
    <dbReference type="NCBI Taxonomy" id="2592383"/>
    <lineage>
        <taxon>Bacteria</taxon>
        <taxon>Pseudomonadati</taxon>
        <taxon>Pseudomonadota</taxon>
        <taxon>Gammaproteobacteria</taxon>
        <taxon>Oceanospirillales</taxon>
        <taxon>Pleioneaceae</taxon>
        <taxon>Aliikangiella</taxon>
    </lineage>
</organism>
<dbReference type="Gene3D" id="3.40.710.10">
    <property type="entry name" value="DD-peptidase/beta-lactamase superfamily"/>
    <property type="match status" value="1"/>
</dbReference>
<dbReference type="AlphaFoldDB" id="A0A545UFS7"/>
<dbReference type="RefSeq" id="WP_142892836.1">
    <property type="nucleotide sequence ID" value="NZ_ML660162.1"/>
</dbReference>